<organism evidence="7 8">
    <name type="scientific">Mycoplasma parvum str. Indiana</name>
    <dbReference type="NCBI Taxonomy" id="1403316"/>
    <lineage>
        <taxon>Bacteria</taxon>
        <taxon>Bacillati</taxon>
        <taxon>Mycoplasmatota</taxon>
        <taxon>Mollicutes</taxon>
        <taxon>Mycoplasmataceae</taxon>
        <taxon>Mycoplasma</taxon>
    </lineage>
</organism>
<evidence type="ECO:0000259" key="6">
    <source>
        <dbReference type="PROSITE" id="PS50893"/>
    </source>
</evidence>
<keyword evidence="4 7" id="KW-0067">ATP-binding</keyword>
<keyword evidence="8" id="KW-1185">Reference proteome</keyword>
<dbReference type="PROSITE" id="PS50893">
    <property type="entry name" value="ABC_TRANSPORTER_2"/>
    <property type="match status" value="1"/>
</dbReference>
<evidence type="ECO:0000256" key="3">
    <source>
        <dbReference type="ARBA" id="ARBA00022741"/>
    </source>
</evidence>
<dbReference type="PATRIC" id="fig|1403316.3.peg.5"/>
<evidence type="ECO:0000256" key="4">
    <source>
        <dbReference type="ARBA" id="ARBA00022840"/>
    </source>
</evidence>
<evidence type="ECO:0000256" key="5">
    <source>
        <dbReference type="SAM" id="Coils"/>
    </source>
</evidence>
<dbReference type="PANTHER" id="PTHR42711:SF5">
    <property type="entry name" value="ABC TRANSPORTER ATP-BINDING PROTEIN NATA"/>
    <property type="match status" value="1"/>
</dbReference>
<dbReference type="Proteomes" id="UP000017119">
    <property type="component" value="Chromosome"/>
</dbReference>
<dbReference type="Gene3D" id="3.40.50.300">
    <property type="entry name" value="P-loop containing nucleotide triphosphate hydrolases"/>
    <property type="match status" value="1"/>
</dbReference>
<dbReference type="GO" id="GO:0016887">
    <property type="term" value="F:ATP hydrolysis activity"/>
    <property type="evidence" value="ECO:0007669"/>
    <property type="project" value="InterPro"/>
</dbReference>
<dbReference type="AlphaFoldDB" id="U5NBK1"/>
<dbReference type="EMBL" id="CP006771">
    <property type="protein sequence ID" value="AGX88797.1"/>
    <property type="molecule type" value="Genomic_DNA"/>
</dbReference>
<dbReference type="InterPro" id="IPR027417">
    <property type="entry name" value="P-loop_NTPase"/>
</dbReference>
<dbReference type="InterPro" id="IPR050763">
    <property type="entry name" value="ABC_transporter_ATP-binding"/>
</dbReference>
<keyword evidence="2" id="KW-0813">Transport</keyword>
<protein>
    <submittedName>
        <fullName evidence="7">ABC transporter ATP-binding protein</fullName>
    </submittedName>
</protein>
<dbReference type="GO" id="GO:0005524">
    <property type="term" value="F:ATP binding"/>
    <property type="evidence" value="ECO:0007669"/>
    <property type="project" value="UniProtKB-KW"/>
</dbReference>
<evidence type="ECO:0000256" key="2">
    <source>
        <dbReference type="ARBA" id="ARBA00022448"/>
    </source>
</evidence>
<reference evidence="7 8" key="1">
    <citation type="journal article" date="2013" name="Genome Announc.">
        <title>Genome Sequence of Mycoplasma parvum (Formerly Eperythrozoon parvum), a Diminutive Hemoplasma of the Pig.</title>
        <authorList>
            <person name="do Nascimento N.C."/>
            <person name="Dos Santos A.P."/>
            <person name="Chu Y."/>
            <person name="Guimaraes A.M."/>
            <person name="Pagliaro A."/>
            <person name="Messick J.B."/>
        </authorList>
    </citation>
    <scope>NUCLEOTIDE SEQUENCE [LARGE SCALE GENOMIC DNA]</scope>
    <source>
        <strain evidence="7 8">Indiana</strain>
    </source>
</reference>
<dbReference type="HOGENOM" id="CLU_681185_0_0_14"/>
<dbReference type="SUPFAM" id="SSF52540">
    <property type="entry name" value="P-loop containing nucleoside triphosphate hydrolases"/>
    <property type="match status" value="1"/>
</dbReference>
<proteinExistence type="inferred from homology"/>
<dbReference type="KEGG" id="mpv:PRV_00025"/>
<dbReference type="PANTHER" id="PTHR42711">
    <property type="entry name" value="ABC TRANSPORTER ATP-BINDING PROTEIN"/>
    <property type="match status" value="1"/>
</dbReference>
<keyword evidence="5" id="KW-0175">Coiled coil</keyword>
<sequence length="405" mass="46406">MAESTRKGKKEGKLGELLQLKKEYKDLEKESKQLKSYLNQNIFSAFDSTENSSELKLEELFKAEQGSFAFFKKLSKSGVFDFNFPALEVNNLTKYYGNKKLSSLTNISFKVFFGDFHVIVGPYSSGKTTLFNCLISKEEYEGEILFNSIDYKGDISKITKVCASISYEHDFDLFSSLEDVINTKLQIVGVEENCMKNYLDIQLKAFGLEDKRGSMIIDLSLLEIRKAQLVIALIFDSPIILLDQPLLGLQHSEKIELLEILFKLKAQERAIILTSHELSDLASYANSCTLLLEGKTYYSGSLENLLLESKNKYFISTSDNETCLKLLEKYSEKHYINELKNSIYCVFDGKLNFLLFQRDCSEQNIIFFEIRKVSLEIEDIYSSISKLGSKTARLELNKKKYFSTN</sequence>
<accession>U5NBK1</accession>
<keyword evidence="3" id="KW-0547">Nucleotide-binding</keyword>
<evidence type="ECO:0000256" key="1">
    <source>
        <dbReference type="ARBA" id="ARBA00005417"/>
    </source>
</evidence>
<dbReference type="OrthoDB" id="9804819at2"/>
<dbReference type="STRING" id="1403316.PRV_00025"/>
<comment type="similarity">
    <text evidence="1">Belongs to the ABC transporter superfamily.</text>
</comment>
<name>U5NBK1_9MOLU</name>
<dbReference type="RefSeq" id="WP_022768656.1">
    <property type="nucleotide sequence ID" value="NC_022575.1"/>
</dbReference>
<evidence type="ECO:0000313" key="7">
    <source>
        <dbReference type="EMBL" id="AGX88797.1"/>
    </source>
</evidence>
<gene>
    <name evidence="7" type="ORF">PRV_00025</name>
</gene>
<feature type="coiled-coil region" evidence="5">
    <location>
        <begin position="10"/>
        <end position="40"/>
    </location>
</feature>
<feature type="domain" description="ABC transporter" evidence="6">
    <location>
        <begin position="87"/>
        <end position="318"/>
    </location>
</feature>
<evidence type="ECO:0000313" key="8">
    <source>
        <dbReference type="Proteomes" id="UP000017119"/>
    </source>
</evidence>
<dbReference type="InterPro" id="IPR003439">
    <property type="entry name" value="ABC_transporter-like_ATP-bd"/>
</dbReference>
<dbReference type="Pfam" id="PF00005">
    <property type="entry name" value="ABC_tran"/>
    <property type="match status" value="1"/>
</dbReference>